<proteinExistence type="predicted"/>
<dbReference type="Pfam" id="PF19924">
    <property type="entry name" value="DUF6387"/>
    <property type="match status" value="1"/>
</dbReference>
<gene>
    <name evidence="1" type="ORF">CIT292_08597</name>
</gene>
<dbReference type="AlphaFoldDB" id="D4BDN0"/>
<organism evidence="1 2">
    <name type="scientific">Citrobacter youngae ATCC 29220</name>
    <dbReference type="NCBI Taxonomy" id="500640"/>
    <lineage>
        <taxon>Bacteria</taxon>
        <taxon>Pseudomonadati</taxon>
        <taxon>Pseudomonadota</taxon>
        <taxon>Gammaproteobacteria</taxon>
        <taxon>Enterobacterales</taxon>
        <taxon>Enterobacteriaceae</taxon>
        <taxon>Citrobacter</taxon>
        <taxon>Citrobacter freundii complex</taxon>
    </lineage>
</organism>
<protein>
    <submittedName>
        <fullName evidence="1">Uncharacterized protein</fullName>
    </submittedName>
</protein>
<evidence type="ECO:0000313" key="2">
    <source>
        <dbReference type="Proteomes" id="UP000003880"/>
    </source>
</evidence>
<sequence>MAPKLKRVRGGMMSKKPEYCPEWFDLENYSVCESYTRNHWWKSIMTRKIILFNGIKEDLANGISKDFLLKSLIHLSTRNDLILTGHDVIENSSIDEMWMFDFIDLYADLHEQTPEVMNAINAMLKKHLEKNRINKIEGNSSSWDDSEYSTTLSNDLNLYTPLSDDYPGIKRFIRVDLNNNDEKIMRDFSEWLANERKINNEGDRSQKKTDNDLKKLCEYKVLPYIDLFLWGEITGITLTQFQLAQLLFPDEFEVDIKDRLRSVTRPKAMELLESRVDTFM</sequence>
<dbReference type="eggNOG" id="ENOG502ZREZ">
    <property type="taxonomic scope" value="Bacteria"/>
</dbReference>
<dbReference type="HOGENOM" id="CLU_992874_0_0_6"/>
<evidence type="ECO:0000313" key="1">
    <source>
        <dbReference type="EMBL" id="EFE08079.1"/>
    </source>
</evidence>
<dbReference type="RefSeq" id="WP_006685909.1">
    <property type="nucleotide sequence ID" value="NZ_GG730299.1"/>
</dbReference>
<reference evidence="1 2" key="1">
    <citation type="submission" date="2010-02" db="EMBL/GenBank/DDBJ databases">
        <authorList>
            <person name="Weinstock G."/>
            <person name="Sodergren E."/>
            <person name="Clifton S."/>
            <person name="Fulton L."/>
            <person name="Fulton B."/>
            <person name="Courtney L."/>
            <person name="Fronick C."/>
            <person name="Harrison M."/>
            <person name="Strong C."/>
            <person name="Farmer C."/>
            <person name="Delahaunty K."/>
            <person name="Markovic C."/>
            <person name="Hall O."/>
            <person name="Minx P."/>
            <person name="Tomlinson C."/>
            <person name="Mitreva M."/>
            <person name="Nelson J."/>
            <person name="Hou S."/>
            <person name="Wollam A."/>
            <person name="Pepin K.H."/>
            <person name="Johnson M."/>
            <person name="Bhonagiri V."/>
            <person name="Zhang X."/>
            <person name="Suruliraj S."/>
            <person name="Warren W."/>
            <person name="Chinwalla A."/>
            <person name="Mardis E.R."/>
            <person name="Wilson R.K."/>
        </authorList>
    </citation>
    <scope>NUCLEOTIDE SEQUENCE [LARGE SCALE GENOMIC DNA]</scope>
    <source>
        <strain evidence="1 2">ATCC 29220</strain>
    </source>
</reference>
<accession>D4BDN0</accession>
<name>D4BDN0_9ENTR</name>
<dbReference type="EMBL" id="ABWL02000009">
    <property type="protein sequence ID" value="EFE08079.1"/>
    <property type="molecule type" value="Genomic_DNA"/>
</dbReference>
<dbReference type="InterPro" id="IPR045664">
    <property type="entry name" value="DUF6387"/>
</dbReference>
<comment type="caution">
    <text evidence="1">The sequence shown here is derived from an EMBL/GenBank/DDBJ whole genome shotgun (WGS) entry which is preliminary data.</text>
</comment>
<dbReference type="Proteomes" id="UP000003880">
    <property type="component" value="Unassembled WGS sequence"/>
</dbReference>